<comment type="caution">
    <text evidence="1">The sequence shown here is derived from an EMBL/GenBank/DDBJ whole genome shotgun (WGS) entry which is preliminary data.</text>
</comment>
<dbReference type="EMBL" id="JACGWJ010000014">
    <property type="protein sequence ID" value="KAL0375110.1"/>
    <property type="molecule type" value="Genomic_DNA"/>
</dbReference>
<accession>A0AAW2R4T5</accession>
<reference evidence="1" key="1">
    <citation type="submission" date="2020-06" db="EMBL/GenBank/DDBJ databases">
        <authorList>
            <person name="Li T."/>
            <person name="Hu X."/>
            <person name="Zhang T."/>
            <person name="Song X."/>
            <person name="Zhang H."/>
            <person name="Dai N."/>
            <person name="Sheng W."/>
            <person name="Hou X."/>
            <person name="Wei L."/>
        </authorList>
    </citation>
    <scope>NUCLEOTIDE SEQUENCE</scope>
    <source>
        <strain evidence="1">G02</strain>
        <tissue evidence="1">Leaf</tissue>
    </source>
</reference>
<sequence length="73" mass="8448">MQGGQWPGEKKKSGKLDHFWKDLVENPDNWWDNRAQKRNPKAPDFKNKETGEVLWLSSSPGWALSRLPPMKDG</sequence>
<protein>
    <submittedName>
        <fullName evidence="1">Protein OSB3, chloroplastic/mitochondrial</fullName>
    </submittedName>
</protein>
<dbReference type="AlphaFoldDB" id="A0AAW2R4T5"/>
<gene>
    <name evidence="1" type="ORF">Sradi_3426700</name>
</gene>
<proteinExistence type="predicted"/>
<reference evidence="1" key="2">
    <citation type="journal article" date="2024" name="Plant">
        <title>Genomic evolution and insights into agronomic trait innovations of Sesamum species.</title>
        <authorList>
            <person name="Miao H."/>
            <person name="Wang L."/>
            <person name="Qu L."/>
            <person name="Liu H."/>
            <person name="Sun Y."/>
            <person name="Le M."/>
            <person name="Wang Q."/>
            <person name="Wei S."/>
            <person name="Zheng Y."/>
            <person name="Lin W."/>
            <person name="Duan Y."/>
            <person name="Cao H."/>
            <person name="Xiong S."/>
            <person name="Wang X."/>
            <person name="Wei L."/>
            <person name="Li C."/>
            <person name="Ma Q."/>
            <person name="Ju M."/>
            <person name="Zhao R."/>
            <person name="Li G."/>
            <person name="Mu C."/>
            <person name="Tian Q."/>
            <person name="Mei H."/>
            <person name="Zhang T."/>
            <person name="Gao T."/>
            <person name="Zhang H."/>
        </authorList>
    </citation>
    <scope>NUCLEOTIDE SEQUENCE</scope>
    <source>
        <strain evidence="1">G02</strain>
    </source>
</reference>
<evidence type="ECO:0000313" key="1">
    <source>
        <dbReference type="EMBL" id="KAL0375110.1"/>
    </source>
</evidence>
<organism evidence="1">
    <name type="scientific">Sesamum radiatum</name>
    <name type="common">Black benniseed</name>
    <dbReference type="NCBI Taxonomy" id="300843"/>
    <lineage>
        <taxon>Eukaryota</taxon>
        <taxon>Viridiplantae</taxon>
        <taxon>Streptophyta</taxon>
        <taxon>Embryophyta</taxon>
        <taxon>Tracheophyta</taxon>
        <taxon>Spermatophyta</taxon>
        <taxon>Magnoliopsida</taxon>
        <taxon>eudicotyledons</taxon>
        <taxon>Gunneridae</taxon>
        <taxon>Pentapetalae</taxon>
        <taxon>asterids</taxon>
        <taxon>lamiids</taxon>
        <taxon>Lamiales</taxon>
        <taxon>Pedaliaceae</taxon>
        <taxon>Sesamum</taxon>
    </lineage>
</organism>
<name>A0AAW2R4T5_SESRA</name>